<comment type="caution">
    <text evidence="1">The sequence shown here is derived from an EMBL/GenBank/DDBJ whole genome shotgun (WGS) entry which is preliminary data.</text>
</comment>
<name>A0A844BXM6_9LACT</name>
<dbReference type="Proteomes" id="UP000440066">
    <property type="component" value="Unassembled WGS sequence"/>
</dbReference>
<gene>
    <name evidence="1" type="ORF">GF867_04260</name>
</gene>
<dbReference type="EMBL" id="WJQT01000004">
    <property type="protein sequence ID" value="MRJ46784.1"/>
    <property type="molecule type" value="Genomic_DNA"/>
</dbReference>
<dbReference type="AlphaFoldDB" id="A0A844BXM6"/>
<protein>
    <submittedName>
        <fullName evidence="1">Uncharacterized protein</fullName>
    </submittedName>
</protein>
<evidence type="ECO:0000313" key="1">
    <source>
        <dbReference type="EMBL" id="MRJ46784.1"/>
    </source>
</evidence>
<dbReference type="RefSeq" id="WP_153831879.1">
    <property type="nucleotide sequence ID" value="NZ_WJQT01000004.1"/>
</dbReference>
<accession>A0A844BXM6</accession>
<sequence>MVATALARQLTQSPQGQQDLEIVQERLKSFKQFSDNDDIALKLLLRFMSLKDAEAVVKKPLKLLTDLKEPGLSENLYYVCSILYIKHLAAKQYKRTEHYYKIIDEIQLDSIDLGWKLSRQFIQNIHLYFTDDKNRAVDQINKLSIFYNTSIWPTNRAMSRKLVATYPFPTKKLR</sequence>
<evidence type="ECO:0000313" key="2">
    <source>
        <dbReference type="Proteomes" id="UP000440066"/>
    </source>
</evidence>
<reference evidence="1 2" key="1">
    <citation type="submission" date="2019-11" db="EMBL/GenBank/DDBJ databases">
        <title>Characterisation of Fundicoccus ignavus gen. nov. sp. nov., a novel genus of the family Aerococcaceae from bulk tank milk.</title>
        <authorList>
            <person name="Siebert A."/>
            <person name="Huptas C."/>
            <person name="Wenning M."/>
            <person name="Scherer S."/>
            <person name="Doll E.V."/>
        </authorList>
    </citation>
    <scope>NUCLEOTIDE SEQUENCE [LARGE SCALE GENOMIC DNA]</scope>
    <source>
        <strain evidence="1 2">DSM 109652</strain>
    </source>
</reference>
<proteinExistence type="predicted"/>
<organism evidence="1 2">
    <name type="scientific">Fundicoccus ignavus</name>
    <dbReference type="NCBI Taxonomy" id="2664442"/>
    <lineage>
        <taxon>Bacteria</taxon>
        <taxon>Bacillati</taxon>
        <taxon>Bacillota</taxon>
        <taxon>Bacilli</taxon>
        <taxon>Lactobacillales</taxon>
        <taxon>Aerococcaceae</taxon>
        <taxon>Fundicoccus</taxon>
    </lineage>
</organism>